<sequence>MKLKWNKAGDDSEVLILAHGAGAGMDSMFMERMAELLCQSGITVVRFEFDYMQQRREAGSKRPPDRQPKLLVSWNQAIERVYEEVKKPVFIGGKSMGGRMATLLAAEQSGTGFLPVKGIICLGYPFYASGKVDKPRIEHLEHIETPVLILQGERDAMGSLEIVSSYLLSPKVKVSWLPDGNHDLKPRVSSGHTQDGHLNLAVERIKQFADS</sequence>
<dbReference type="PANTHER" id="PTHR13136:SF11">
    <property type="entry name" value="TESTIS-EXPRESSED PROTEIN 30"/>
    <property type="match status" value="1"/>
</dbReference>
<gene>
    <name evidence="2" type="ORF">GV64_18980</name>
</gene>
<evidence type="ECO:0000259" key="1">
    <source>
        <dbReference type="Pfam" id="PF20408"/>
    </source>
</evidence>
<dbReference type="Proteomes" id="UP000027997">
    <property type="component" value="Unassembled WGS sequence"/>
</dbReference>
<dbReference type="InterPro" id="IPR029058">
    <property type="entry name" value="AB_hydrolase_fold"/>
</dbReference>
<dbReference type="InterPro" id="IPR046879">
    <property type="entry name" value="KANL3/Tex30_Abhydrolase"/>
</dbReference>
<keyword evidence="3" id="KW-1185">Reference proteome</keyword>
<dbReference type="EMBL" id="JOJP01000001">
    <property type="protein sequence ID" value="KEI72536.1"/>
    <property type="molecule type" value="Genomic_DNA"/>
</dbReference>
<dbReference type="SUPFAM" id="SSF53474">
    <property type="entry name" value="alpha/beta-Hydrolases"/>
    <property type="match status" value="1"/>
</dbReference>
<evidence type="ECO:0000313" key="3">
    <source>
        <dbReference type="Proteomes" id="UP000027997"/>
    </source>
</evidence>
<dbReference type="Gene3D" id="3.40.50.1820">
    <property type="entry name" value="alpha/beta hydrolase"/>
    <property type="match status" value="1"/>
</dbReference>
<proteinExistence type="predicted"/>
<dbReference type="Pfam" id="PF20408">
    <property type="entry name" value="Abhydrolase_11"/>
    <property type="match status" value="1"/>
</dbReference>
<dbReference type="InterPro" id="IPR026555">
    <property type="entry name" value="NSL3/Tex30"/>
</dbReference>
<name>A0A081KEG0_9GAMM</name>
<dbReference type="RefSeq" id="WP_020584894.1">
    <property type="nucleotide sequence ID" value="NZ_JOJP01000001.1"/>
</dbReference>
<dbReference type="PANTHER" id="PTHR13136">
    <property type="entry name" value="TESTIS DEVELOPMENT PROTEIN PRTD"/>
    <property type="match status" value="1"/>
</dbReference>
<dbReference type="eggNOG" id="COG3571">
    <property type="taxonomic scope" value="Bacteria"/>
</dbReference>
<dbReference type="GO" id="GO:0016787">
    <property type="term" value="F:hydrolase activity"/>
    <property type="evidence" value="ECO:0007669"/>
    <property type="project" value="UniProtKB-KW"/>
</dbReference>
<reference evidence="2 3" key="1">
    <citation type="submission" date="2014-06" db="EMBL/GenBank/DDBJ databases">
        <title>Whole Genome Sequences of Three Symbiotic Endozoicomonas Bacteria.</title>
        <authorList>
            <person name="Neave M.J."/>
            <person name="Apprill A."/>
            <person name="Voolstra C.R."/>
        </authorList>
    </citation>
    <scope>NUCLEOTIDE SEQUENCE [LARGE SCALE GENOMIC DNA]</scope>
    <source>
        <strain evidence="2 3">DSM 22380</strain>
    </source>
</reference>
<feature type="domain" description="KANL3/Tex30 alpha/beta hydrolase-like" evidence="1">
    <location>
        <begin position="13"/>
        <end position="209"/>
    </location>
</feature>
<organism evidence="2 3">
    <name type="scientific">Endozoicomonas elysicola</name>
    <dbReference type="NCBI Taxonomy" id="305900"/>
    <lineage>
        <taxon>Bacteria</taxon>
        <taxon>Pseudomonadati</taxon>
        <taxon>Pseudomonadota</taxon>
        <taxon>Gammaproteobacteria</taxon>
        <taxon>Oceanospirillales</taxon>
        <taxon>Endozoicomonadaceae</taxon>
        <taxon>Endozoicomonas</taxon>
    </lineage>
</organism>
<dbReference type="AlphaFoldDB" id="A0A081KEG0"/>
<keyword evidence="2" id="KW-0378">Hydrolase</keyword>
<evidence type="ECO:0000313" key="2">
    <source>
        <dbReference type="EMBL" id="KEI72536.1"/>
    </source>
</evidence>
<protein>
    <submittedName>
        <fullName evidence="2">Alpha/beta hydrolase</fullName>
    </submittedName>
</protein>
<comment type="caution">
    <text evidence="2">The sequence shown here is derived from an EMBL/GenBank/DDBJ whole genome shotgun (WGS) entry which is preliminary data.</text>
</comment>
<accession>A0A081KEG0</accession>